<dbReference type="Proteomes" id="UP000734511">
    <property type="component" value="Unassembled WGS sequence"/>
</dbReference>
<evidence type="ECO:0000313" key="2">
    <source>
        <dbReference type="EMBL" id="NJP48385.1"/>
    </source>
</evidence>
<name>A0ABX0ZWN8_9ACTN</name>
<dbReference type="RefSeq" id="WP_167987208.1">
    <property type="nucleotide sequence ID" value="NZ_JAATEJ010000049.1"/>
</dbReference>
<evidence type="ECO:0008006" key="4">
    <source>
        <dbReference type="Google" id="ProtNLM"/>
    </source>
</evidence>
<sequence>MRAVRGWKGVAVGLVVVVAGVSLGGCKSGSGNHSTHHRKSRSHSAPAFGTTYGTGARQA</sequence>
<feature type="region of interest" description="Disordered" evidence="1">
    <location>
        <begin position="27"/>
        <end position="59"/>
    </location>
</feature>
<proteinExistence type="predicted"/>
<comment type="caution">
    <text evidence="2">The sequence shown here is derived from an EMBL/GenBank/DDBJ whole genome shotgun (WGS) entry which is preliminary data.</text>
</comment>
<organism evidence="2 3">
    <name type="scientific">Actinacidiphila epipremni</name>
    <dbReference type="NCBI Taxonomy" id="2053013"/>
    <lineage>
        <taxon>Bacteria</taxon>
        <taxon>Bacillati</taxon>
        <taxon>Actinomycetota</taxon>
        <taxon>Actinomycetes</taxon>
        <taxon>Kitasatosporales</taxon>
        <taxon>Streptomycetaceae</taxon>
        <taxon>Actinacidiphila</taxon>
    </lineage>
</organism>
<reference evidence="2 3" key="1">
    <citation type="submission" date="2020-03" db="EMBL/GenBank/DDBJ databases">
        <title>WGS of actinomycetes isolated from Thailand.</title>
        <authorList>
            <person name="Thawai C."/>
        </authorList>
    </citation>
    <scope>NUCLEOTIDE SEQUENCE [LARGE SCALE GENOMIC DNA]</scope>
    <source>
        <strain evidence="2 3">PRB2-1</strain>
    </source>
</reference>
<dbReference type="EMBL" id="JAATEJ010000049">
    <property type="protein sequence ID" value="NJP48385.1"/>
    <property type="molecule type" value="Genomic_DNA"/>
</dbReference>
<keyword evidence="3" id="KW-1185">Reference proteome</keyword>
<gene>
    <name evidence="2" type="ORF">HCN08_34060</name>
</gene>
<evidence type="ECO:0000313" key="3">
    <source>
        <dbReference type="Proteomes" id="UP000734511"/>
    </source>
</evidence>
<accession>A0ABX0ZWN8</accession>
<protein>
    <recommendedName>
        <fullName evidence="4">Lipoprotein</fullName>
    </recommendedName>
</protein>
<dbReference type="PROSITE" id="PS51257">
    <property type="entry name" value="PROKAR_LIPOPROTEIN"/>
    <property type="match status" value="1"/>
</dbReference>
<evidence type="ECO:0000256" key="1">
    <source>
        <dbReference type="SAM" id="MobiDB-lite"/>
    </source>
</evidence>